<name>A0A059G4F9_9PROT</name>
<gene>
    <name evidence="1" type="ORF">HOC_14343</name>
</gene>
<sequence>MAYLPILLHELRCILMTDQPIKTPCIKVCAIDASTGWCLGCGRTLPEIGGWMAMGGDSRDLVMESLPERISKLQAMGKR</sequence>
<organism evidence="1 2">
    <name type="scientific">Hyphomonas oceanitis SCH89</name>
    <dbReference type="NCBI Taxonomy" id="1280953"/>
    <lineage>
        <taxon>Bacteria</taxon>
        <taxon>Pseudomonadati</taxon>
        <taxon>Pseudomonadota</taxon>
        <taxon>Alphaproteobacteria</taxon>
        <taxon>Hyphomonadales</taxon>
        <taxon>Hyphomonadaceae</taxon>
        <taxon>Hyphomonas</taxon>
    </lineage>
</organism>
<dbReference type="PANTHER" id="PTHR35175:SF2">
    <property type="entry name" value="DUF1289 DOMAIN-CONTAINING PROTEIN"/>
    <property type="match status" value="1"/>
</dbReference>
<protein>
    <recommendedName>
        <fullName evidence="3">Fe-S protein</fullName>
    </recommendedName>
</protein>
<keyword evidence="2" id="KW-1185">Reference proteome</keyword>
<dbReference type="PATRIC" id="fig|1280953.3.peg.2883"/>
<dbReference type="eggNOG" id="COG3313">
    <property type="taxonomic scope" value="Bacteria"/>
</dbReference>
<dbReference type="EMBL" id="ARYL01000023">
    <property type="protein sequence ID" value="KDA01706.1"/>
    <property type="molecule type" value="Genomic_DNA"/>
</dbReference>
<dbReference type="AlphaFoldDB" id="A0A059G4F9"/>
<reference evidence="1 2" key="1">
    <citation type="journal article" date="2014" name="Antonie Van Leeuwenhoek">
        <title>Hyphomonas beringensis sp. nov. and Hyphomonas chukchiensis sp. nov., isolated from surface seawater of the Bering Sea and Chukchi Sea.</title>
        <authorList>
            <person name="Li C."/>
            <person name="Lai Q."/>
            <person name="Li G."/>
            <person name="Dong C."/>
            <person name="Wang J."/>
            <person name="Liao Y."/>
            <person name="Shao Z."/>
        </authorList>
    </citation>
    <scope>NUCLEOTIDE SEQUENCE [LARGE SCALE GENOMIC DNA]</scope>
    <source>
        <strain evidence="1 2">SCH89</strain>
    </source>
</reference>
<dbReference type="Proteomes" id="UP000024942">
    <property type="component" value="Unassembled WGS sequence"/>
</dbReference>
<evidence type="ECO:0008006" key="3">
    <source>
        <dbReference type="Google" id="ProtNLM"/>
    </source>
</evidence>
<proteinExistence type="predicted"/>
<dbReference type="Pfam" id="PF06945">
    <property type="entry name" value="DUF1289"/>
    <property type="match status" value="1"/>
</dbReference>
<evidence type="ECO:0000313" key="2">
    <source>
        <dbReference type="Proteomes" id="UP000024942"/>
    </source>
</evidence>
<evidence type="ECO:0000313" key="1">
    <source>
        <dbReference type="EMBL" id="KDA01706.1"/>
    </source>
</evidence>
<accession>A0A059G4F9</accession>
<dbReference type="InterPro" id="IPR010710">
    <property type="entry name" value="DUF1289"/>
</dbReference>
<dbReference type="PANTHER" id="PTHR35175">
    <property type="entry name" value="DUF1289 DOMAIN-CONTAINING PROTEIN"/>
    <property type="match status" value="1"/>
</dbReference>
<comment type="caution">
    <text evidence="1">The sequence shown here is derived from an EMBL/GenBank/DDBJ whole genome shotgun (WGS) entry which is preliminary data.</text>
</comment>
<dbReference type="STRING" id="1280953.HOC_14343"/>